<gene>
    <name evidence="2" type="ORF">CODIS_07810</name>
</gene>
<dbReference type="RefSeq" id="WP_069121389.1">
    <property type="nucleotide sequence ID" value="NZ_MARB01000003.1"/>
</dbReference>
<name>A0A7Z0VNW8_9GAMM</name>
<sequence length="154" mass="17763">MSKIINLGCSVSDVHRRYAEIHGALFGLTSYRMILYALKGKTSSLYSDYELRLNTLQDELTGLVEQINRVDEDDLPLRNAAKLQQTLIDYTQTLNRAISQLRSICGHLNNNEEDYRSTNESGQPTFNQDKVDYDYTIRELERIGTKLNKLFSTY</sequence>
<feature type="coiled-coil region" evidence="1">
    <location>
        <begin position="46"/>
        <end position="100"/>
    </location>
</feature>
<evidence type="ECO:0008006" key="4">
    <source>
        <dbReference type="Google" id="ProtNLM"/>
    </source>
</evidence>
<evidence type="ECO:0000313" key="3">
    <source>
        <dbReference type="Proteomes" id="UP000094769"/>
    </source>
</evidence>
<proteinExistence type="predicted"/>
<accession>A0A7Z0VNW8</accession>
<keyword evidence="3" id="KW-1185">Reference proteome</keyword>
<dbReference type="EMBL" id="MARB01000003">
    <property type="protein sequence ID" value="ODJ89167.1"/>
    <property type="molecule type" value="Genomic_DNA"/>
</dbReference>
<reference evidence="2 3" key="1">
    <citation type="submission" date="2016-06" db="EMBL/GenBank/DDBJ databases">
        <title>Genome sequence of endosymbiont of Candidatus Endolucinida thiodiazotropha.</title>
        <authorList>
            <person name="Poehlein A."/>
            <person name="Koenig S."/>
            <person name="Heiden S.E."/>
            <person name="Thuermer A."/>
            <person name="Voget S."/>
            <person name="Daniel R."/>
            <person name="Markert S."/>
            <person name="Gros O."/>
            <person name="Schweder T."/>
        </authorList>
    </citation>
    <scope>NUCLEOTIDE SEQUENCE [LARGE SCALE GENOMIC DNA]</scope>
    <source>
        <strain evidence="2 3">COS</strain>
    </source>
</reference>
<organism evidence="2 3">
    <name type="scientific">Candidatus Thiodiazotropha endolucinida</name>
    <dbReference type="NCBI Taxonomy" id="1655433"/>
    <lineage>
        <taxon>Bacteria</taxon>
        <taxon>Pseudomonadati</taxon>
        <taxon>Pseudomonadota</taxon>
        <taxon>Gammaproteobacteria</taxon>
        <taxon>Chromatiales</taxon>
        <taxon>Sedimenticolaceae</taxon>
        <taxon>Candidatus Thiodiazotropha</taxon>
    </lineage>
</organism>
<dbReference type="AlphaFoldDB" id="A0A7Z0VNW8"/>
<protein>
    <recommendedName>
        <fullName evidence="4">Fungal N-terminal domain-containing protein</fullName>
    </recommendedName>
</protein>
<comment type="caution">
    <text evidence="2">The sequence shown here is derived from an EMBL/GenBank/DDBJ whole genome shotgun (WGS) entry which is preliminary data.</text>
</comment>
<dbReference type="Proteomes" id="UP000094769">
    <property type="component" value="Unassembled WGS sequence"/>
</dbReference>
<evidence type="ECO:0000313" key="2">
    <source>
        <dbReference type="EMBL" id="ODJ89167.1"/>
    </source>
</evidence>
<keyword evidence="1" id="KW-0175">Coiled coil</keyword>
<evidence type="ECO:0000256" key="1">
    <source>
        <dbReference type="SAM" id="Coils"/>
    </source>
</evidence>